<evidence type="ECO:0000256" key="2">
    <source>
        <dbReference type="ARBA" id="ARBA00022771"/>
    </source>
</evidence>
<keyword evidence="3" id="KW-0862">Zinc</keyword>
<proteinExistence type="predicted"/>
<dbReference type="OrthoDB" id="109171at2759"/>
<feature type="non-terminal residue" evidence="6">
    <location>
        <position position="1"/>
    </location>
</feature>
<name>A0A8J2LF55_9HEXA</name>
<evidence type="ECO:0000256" key="4">
    <source>
        <dbReference type="PROSITE-ProRule" id="PRU00027"/>
    </source>
</evidence>
<organism evidence="6 7">
    <name type="scientific">Allacma fusca</name>
    <dbReference type="NCBI Taxonomy" id="39272"/>
    <lineage>
        <taxon>Eukaryota</taxon>
        <taxon>Metazoa</taxon>
        <taxon>Ecdysozoa</taxon>
        <taxon>Arthropoda</taxon>
        <taxon>Hexapoda</taxon>
        <taxon>Collembola</taxon>
        <taxon>Symphypleona</taxon>
        <taxon>Sminthuridae</taxon>
        <taxon>Allacma</taxon>
    </lineage>
</organism>
<reference evidence="6" key="1">
    <citation type="submission" date="2021-06" db="EMBL/GenBank/DDBJ databases">
        <authorList>
            <person name="Hodson N. C."/>
            <person name="Mongue J. A."/>
            <person name="Jaron S. K."/>
        </authorList>
    </citation>
    <scope>NUCLEOTIDE SEQUENCE</scope>
</reference>
<evidence type="ECO:0000259" key="5">
    <source>
        <dbReference type="PROSITE" id="PS50808"/>
    </source>
</evidence>
<keyword evidence="7" id="KW-1185">Reference proteome</keyword>
<gene>
    <name evidence="6" type="ORF">AFUS01_LOCUS40954</name>
</gene>
<evidence type="ECO:0000256" key="1">
    <source>
        <dbReference type="ARBA" id="ARBA00022723"/>
    </source>
</evidence>
<dbReference type="Pfam" id="PF02892">
    <property type="entry name" value="zf-BED"/>
    <property type="match status" value="1"/>
</dbReference>
<dbReference type="EMBL" id="CAJVCH010559349">
    <property type="protein sequence ID" value="CAG7831199.1"/>
    <property type="molecule type" value="Genomic_DNA"/>
</dbReference>
<dbReference type="AlphaFoldDB" id="A0A8J2LF55"/>
<evidence type="ECO:0000313" key="6">
    <source>
        <dbReference type="EMBL" id="CAG7831199.1"/>
    </source>
</evidence>
<dbReference type="GO" id="GO:0008270">
    <property type="term" value="F:zinc ion binding"/>
    <property type="evidence" value="ECO:0007669"/>
    <property type="project" value="UniProtKB-KW"/>
</dbReference>
<accession>A0A8J2LF55</accession>
<dbReference type="Proteomes" id="UP000708208">
    <property type="component" value="Unassembled WGS sequence"/>
</dbReference>
<dbReference type="InterPro" id="IPR003656">
    <property type="entry name" value="Znf_BED"/>
</dbReference>
<evidence type="ECO:0000256" key="3">
    <source>
        <dbReference type="ARBA" id="ARBA00022833"/>
    </source>
</evidence>
<protein>
    <recommendedName>
        <fullName evidence="5">BED-type domain-containing protein</fullName>
    </recommendedName>
</protein>
<feature type="domain" description="BED-type" evidence="5">
    <location>
        <begin position="126"/>
        <end position="176"/>
    </location>
</feature>
<evidence type="ECO:0000313" key="7">
    <source>
        <dbReference type="Proteomes" id="UP000708208"/>
    </source>
</evidence>
<dbReference type="PROSITE" id="PS50808">
    <property type="entry name" value="ZF_BED"/>
    <property type="match status" value="1"/>
</dbReference>
<keyword evidence="1" id="KW-0479">Metal-binding</keyword>
<dbReference type="GO" id="GO:0003677">
    <property type="term" value="F:DNA binding"/>
    <property type="evidence" value="ECO:0007669"/>
    <property type="project" value="InterPro"/>
</dbReference>
<comment type="caution">
    <text evidence="6">The sequence shown here is derived from an EMBL/GenBank/DDBJ whole genome shotgun (WGS) entry which is preliminary data.</text>
</comment>
<sequence>KDSDPNEISAFHDIEEYRDDSNNLQCASDGHNQDTYIGSTVVNNRTTFTNSIFSTVDPFVSKDTTLWQQPPITFFLEQRTTPVIPTGEENHLIISTPVQTSGGTVQITAPAGSSSHLRQLSNKSKPGSSKIWNHFTKQNSSKTSLCNYCSKVINSINATNVKRHLKMCRPDQFRAVENADEAILHKKAPLVPQNVTKRSMFSKFYTRNDPKQLLFRKKLTILAASTTITHHVIKSEEFQDLIRVADKKLNKKIQIVLAVKQFQTVSHKAEDIIREMQSVIASYDINPGQIWRALTDGASNMICSHRVEKRIFARYENETRMQTPINVSEHHDSADEYWSDDAFRDEQTDLTELQDSGIHADNFERTEKTQVFGDIVGMESV</sequence>
<keyword evidence="2 4" id="KW-0863">Zinc-finger</keyword>